<evidence type="ECO:0000256" key="6">
    <source>
        <dbReference type="SAM" id="Phobius"/>
    </source>
</evidence>
<protein>
    <submittedName>
        <fullName evidence="8">Type II secretion system F family protein</fullName>
    </submittedName>
</protein>
<dbReference type="InterPro" id="IPR018076">
    <property type="entry name" value="T2SS_GspF_dom"/>
</dbReference>
<evidence type="ECO:0000313" key="9">
    <source>
        <dbReference type="Proteomes" id="UP001139485"/>
    </source>
</evidence>
<feature type="transmembrane region" description="Helical" evidence="6">
    <location>
        <begin position="6"/>
        <end position="27"/>
    </location>
</feature>
<evidence type="ECO:0000256" key="5">
    <source>
        <dbReference type="ARBA" id="ARBA00023136"/>
    </source>
</evidence>
<comment type="caution">
    <text evidence="8">The sequence shown here is derived from an EMBL/GenBank/DDBJ whole genome shotgun (WGS) entry which is preliminary data.</text>
</comment>
<evidence type="ECO:0000256" key="3">
    <source>
        <dbReference type="ARBA" id="ARBA00022692"/>
    </source>
</evidence>
<evidence type="ECO:0000256" key="1">
    <source>
        <dbReference type="ARBA" id="ARBA00004651"/>
    </source>
</evidence>
<evidence type="ECO:0000256" key="2">
    <source>
        <dbReference type="ARBA" id="ARBA00022475"/>
    </source>
</evidence>
<sequence length="185" mass="19536">MLGLPAASAGLLLLVGVVAAGGLLLVVRRDLAARAAGRRAEFRRGLSLYLDLVVMSVEAGRGHAEALPVAARVGEGWVFAELQAAVASARVFGISTWRSLGEVGERLGVSELADLETSMSLAQDEGGRVRDSLVSRAQTMRDARAADIQARASRDTDAMRNTLVLMSLLAAAYVITARLLFLFTA</sequence>
<dbReference type="Proteomes" id="UP001139485">
    <property type="component" value="Unassembled WGS sequence"/>
</dbReference>
<accession>A0A9X2IG34</accession>
<dbReference type="Pfam" id="PF00482">
    <property type="entry name" value="T2SSF"/>
    <property type="match status" value="1"/>
</dbReference>
<dbReference type="PANTHER" id="PTHR35007:SF1">
    <property type="entry name" value="PILUS ASSEMBLY PROTEIN"/>
    <property type="match status" value="1"/>
</dbReference>
<proteinExistence type="predicted"/>
<reference evidence="8" key="1">
    <citation type="submission" date="2022-05" db="EMBL/GenBank/DDBJ databases">
        <authorList>
            <person name="Tuo L."/>
        </authorList>
    </citation>
    <scope>NUCLEOTIDE SEQUENCE</scope>
    <source>
        <strain evidence="8">BSK12Z-4</strain>
    </source>
</reference>
<feature type="transmembrane region" description="Helical" evidence="6">
    <location>
        <begin position="163"/>
        <end position="183"/>
    </location>
</feature>
<evidence type="ECO:0000259" key="7">
    <source>
        <dbReference type="Pfam" id="PF00482"/>
    </source>
</evidence>
<keyword evidence="9" id="KW-1185">Reference proteome</keyword>
<dbReference type="AlphaFoldDB" id="A0A9X2IG34"/>
<evidence type="ECO:0000313" key="8">
    <source>
        <dbReference type="EMBL" id="MCM0621952.1"/>
    </source>
</evidence>
<keyword evidence="5 6" id="KW-0472">Membrane</keyword>
<keyword evidence="3 6" id="KW-0812">Transmembrane</keyword>
<dbReference type="RefSeq" id="WP_250828299.1">
    <property type="nucleotide sequence ID" value="NZ_JAMOIL010000026.1"/>
</dbReference>
<keyword evidence="4 6" id="KW-1133">Transmembrane helix</keyword>
<name>A0A9X2IG34_9ACTN</name>
<dbReference type="GO" id="GO:0005886">
    <property type="term" value="C:plasma membrane"/>
    <property type="evidence" value="ECO:0007669"/>
    <property type="project" value="UniProtKB-SubCell"/>
</dbReference>
<feature type="domain" description="Type II secretion system protein GspF" evidence="7">
    <location>
        <begin position="50"/>
        <end position="153"/>
    </location>
</feature>
<comment type="subcellular location">
    <subcellularLocation>
        <location evidence="1">Cell membrane</location>
        <topology evidence="1">Multi-pass membrane protein</topology>
    </subcellularLocation>
</comment>
<dbReference type="PANTHER" id="PTHR35007">
    <property type="entry name" value="INTEGRAL MEMBRANE PROTEIN-RELATED"/>
    <property type="match status" value="1"/>
</dbReference>
<keyword evidence="2" id="KW-1003">Cell membrane</keyword>
<gene>
    <name evidence="8" type="ORF">M8330_16800</name>
</gene>
<evidence type="ECO:0000256" key="4">
    <source>
        <dbReference type="ARBA" id="ARBA00022989"/>
    </source>
</evidence>
<organism evidence="8 9">
    <name type="scientific">Nocardioides bruguierae</name>
    <dbReference type="NCBI Taxonomy" id="2945102"/>
    <lineage>
        <taxon>Bacteria</taxon>
        <taxon>Bacillati</taxon>
        <taxon>Actinomycetota</taxon>
        <taxon>Actinomycetes</taxon>
        <taxon>Propionibacteriales</taxon>
        <taxon>Nocardioidaceae</taxon>
        <taxon>Nocardioides</taxon>
    </lineage>
</organism>
<dbReference type="EMBL" id="JAMOIL010000026">
    <property type="protein sequence ID" value="MCM0621952.1"/>
    <property type="molecule type" value="Genomic_DNA"/>
</dbReference>